<accession>A0A3B0MC92</accession>
<feature type="domain" description="PAS" evidence="1">
    <location>
        <begin position="394"/>
        <end position="464"/>
    </location>
</feature>
<dbReference type="Proteomes" id="UP000272908">
    <property type="component" value="Unassembled WGS sequence"/>
</dbReference>
<dbReference type="InterPro" id="IPR035965">
    <property type="entry name" value="PAS-like_dom_sf"/>
</dbReference>
<feature type="domain" description="PAS" evidence="1">
    <location>
        <begin position="264"/>
        <end position="332"/>
    </location>
</feature>
<dbReference type="EC" id="2.7.13.3" evidence="2"/>
<evidence type="ECO:0000313" key="3">
    <source>
        <dbReference type="Proteomes" id="UP000272908"/>
    </source>
</evidence>
<dbReference type="SUPFAM" id="SSF55785">
    <property type="entry name" value="PYP-like sensor domain (PAS domain)"/>
    <property type="match status" value="2"/>
</dbReference>
<dbReference type="InterPro" id="IPR000014">
    <property type="entry name" value="PAS"/>
</dbReference>
<name>A0A3B0MC92_9RHOB</name>
<evidence type="ECO:0000313" key="2">
    <source>
        <dbReference type="EMBL" id="SUZ33273.1"/>
    </source>
</evidence>
<keyword evidence="2" id="KW-0808">Transferase</keyword>
<dbReference type="GO" id="GO:0004673">
    <property type="term" value="F:protein histidine kinase activity"/>
    <property type="evidence" value="ECO:0007669"/>
    <property type="project" value="UniProtKB-EC"/>
</dbReference>
<dbReference type="RefSeq" id="WP_121096343.1">
    <property type="nucleotide sequence ID" value="NZ_UIHC01000042.1"/>
</dbReference>
<protein>
    <submittedName>
        <fullName evidence="2">Sensor protein DivL</fullName>
        <ecNumber evidence="2">2.7.13.3</ecNumber>
    </submittedName>
</protein>
<reference evidence="3" key="1">
    <citation type="submission" date="2018-08" db="EMBL/GenBank/DDBJ databases">
        <authorList>
            <person name="Rodrigo-Torres L."/>
            <person name="Arahal R. D."/>
            <person name="Lucena T."/>
        </authorList>
    </citation>
    <scope>NUCLEOTIDE SEQUENCE [LARGE SCALE GENOMIC DNA]</scope>
    <source>
        <strain evidence="3">CECT 7235</strain>
    </source>
</reference>
<sequence>MSQALLLGLTIVASSTLVCAAVALLFSGFGSRSRGALTAPDMSEQDAVFIFRDDVLIDRSDRGRQLLDSIMAASKDKQAELDHLLGYLEQRFADLKHHLRQLVALGALELAAQDGSGLVLHASRKNGLTHLRLVDTRAEGALVALDRLSFEAMRDELDTLRDVTKQMPVLAWRVDRDGQITWANTAYIEAYLAVDAGRNGLTWPIPDLFASQAPDAHCRLSLDMGTHLAWFGHSAAPDERGTLHFAAPIDLAVQTETSRREMMQILTRTFASLPTGLALFDTERRLQVFNPALVDLMGLDPLFLAARPSFEQFLFTLRELRMLPEPKDFATWRREITEMERAAESGAFGEEWCLDNGRIYHVSGRPQPGGALAFFFEDVTSDATLARSLRQEIELAQTVFDGLQDAVVAFNPAGDTLLCNARYGKIWGEDPCNNLADTGFRHALALWTKTSAQSPFWSELSGFAASAAPGAVLQGSVCLLDGTTLGVQARRLRQDCLMIIFRPLVQASIRDIATASSHAKALNAPDILEVAAPRSALDIGSSVPTMPKKSRIVQHAGSRTRA</sequence>
<dbReference type="Pfam" id="PF12860">
    <property type="entry name" value="PAS_7"/>
    <property type="match status" value="1"/>
</dbReference>
<dbReference type="SMART" id="SM00091">
    <property type="entry name" value="PAS"/>
    <property type="match status" value="3"/>
</dbReference>
<proteinExistence type="predicted"/>
<dbReference type="EMBL" id="UIHC01000042">
    <property type="protein sequence ID" value="SUZ33273.1"/>
    <property type="molecule type" value="Genomic_DNA"/>
</dbReference>
<gene>
    <name evidence="2" type="primary">divL</name>
    <name evidence="2" type="ORF">ROE7235_03042</name>
</gene>
<feature type="domain" description="PAS" evidence="1">
    <location>
        <begin position="158"/>
        <end position="226"/>
    </location>
</feature>
<dbReference type="OrthoDB" id="9797304at2"/>
<dbReference type="Gene3D" id="3.30.450.20">
    <property type="entry name" value="PAS domain"/>
    <property type="match status" value="1"/>
</dbReference>
<organism evidence="2 3">
    <name type="scientific">Roseinatronobacter ekhonensis</name>
    <dbReference type="NCBI Taxonomy" id="254356"/>
    <lineage>
        <taxon>Bacteria</taxon>
        <taxon>Pseudomonadati</taxon>
        <taxon>Pseudomonadota</taxon>
        <taxon>Alphaproteobacteria</taxon>
        <taxon>Rhodobacterales</taxon>
        <taxon>Paracoccaceae</taxon>
        <taxon>Roseinatronobacter</taxon>
    </lineage>
</organism>
<dbReference type="AlphaFoldDB" id="A0A3B0MC92"/>
<keyword evidence="3" id="KW-1185">Reference proteome</keyword>
<evidence type="ECO:0000259" key="1">
    <source>
        <dbReference type="SMART" id="SM00091"/>
    </source>
</evidence>